<organism evidence="2">
    <name type="scientific">Nothobranchius kadleci</name>
    <name type="common">African annual killifish</name>
    <dbReference type="NCBI Taxonomy" id="1051664"/>
    <lineage>
        <taxon>Eukaryota</taxon>
        <taxon>Metazoa</taxon>
        <taxon>Chordata</taxon>
        <taxon>Craniata</taxon>
        <taxon>Vertebrata</taxon>
        <taxon>Euteleostomi</taxon>
        <taxon>Actinopterygii</taxon>
        <taxon>Neopterygii</taxon>
        <taxon>Teleostei</taxon>
        <taxon>Neoteleostei</taxon>
        <taxon>Acanthomorphata</taxon>
        <taxon>Ovalentaria</taxon>
        <taxon>Atherinomorphae</taxon>
        <taxon>Cyprinodontiformes</taxon>
        <taxon>Nothobranchiidae</taxon>
        <taxon>Nothobranchius</taxon>
    </lineage>
</organism>
<proteinExistence type="predicted"/>
<dbReference type="EMBL" id="HADZ01021313">
    <property type="protein sequence ID" value="SBP85254.1"/>
    <property type="molecule type" value="Transcribed_RNA"/>
</dbReference>
<dbReference type="SUPFAM" id="SSF58069">
    <property type="entry name" value="Virus ectodomain"/>
    <property type="match status" value="1"/>
</dbReference>
<feature type="non-terminal residue" evidence="2">
    <location>
        <position position="1"/>
    </location>
</feature>
<dbReference type="InterPro" id="IPR018154">
    <property type="entry name" value="TLV/ENV_coat_polyprotein"/>
</dbReference>
<reference evidence="2" key="1">
    <citation type="submission" date="2016-05" db="EMBL/GenBank/DDBJ databases">
        <authorList>
            <person name="Lavstsen T."/>
            <person name="Jespersen J.S."/>
        </authorList>
    </citation>
    <scope>NUCLEOTIDE SEQUENCE</scope>
    <source>
        <tissue evidence="2">Brain</tissue>
    </source>
</reference>
<dbReference type="PANTHER" id="PTHR10424">
    <property type="entry name" value="VIRAL ENVELOPE PROTEIN"/>
    <property type="match status" value="1"/>
</dbReference>
<name>A0A1A8CZS0_NOTKA</name>
<keyword evidence="1" id="KW-1133">Transmembrane helix</keyword>
<feature type="transmembrane region" description="Helical" evidence="1">
    <location>
        <begin position="595"/>
        <end position="616"/>
    </location>
</feature>
<sequence>DAKEVAEQITPHTDDPDKWGSDMMEVIHSYHLKGHELGQLAQVSLQNIGTESEANSQGDALMELWLCMMRIRYQTQFTIHSALTPETNIDGPYVRHLCSDLLKGFLPAITARIKSHFIYWETCSVDLMINARHAEKVLQSKDKKPKPPKSGPQVFLEETEEEAVYYQQVHWTLKEAHTTQVKPAPIEIHEAHQNTWFHMVNLTAKRLGFNNSCYVCSWIPHHSMENPTMTAIPISMNDTVCLLHAHTIQAIKGRKCSIPHCCSPQHQQRRWTRPTNFSASTNTSISQGLHLLRLTGKDPFCFSTPCLNFTVHLGKSICDDILPADGWVKSPDKNHWLTTRPDVPGYVTINVTLLSLIMTGRPFYPPWNTNEHVLAVPSVMGMGTPEGYIWKCGSSLYLYLPCNWCGTCSLARLHPSSYVVTEEGAVLTRTSELKRNKREFKPVMAFRPFSNFESHTPLYEDPKGTLYTIFPQLGTASLMKHMNEVWWSLENITTVLSEMTSFLADNPEQQAMRTMLMQHQLALDTLFASEGGLCAKIGELCCTFVPSSPDNWTLIHDRVQILSNFLKSRESTGGSWSLMDWLTTGSWYQLLLKCLAPVVSILVMICLVISCVIACLKSMVNKLMTNTLVQYTLLLQREQLEEEKEYIA</sequence>
<dbReference type="Pfam" id="PF00429">
    <property type="entry name" value="TLV_coat"/>
    <property type="match status" value="1"/>
</dbReference>
<keyword evidence="1" id="KW-0812">Transmembrane</keyword>
<keyword evidence="1" id="KW-0472">Membrane</keyword>
<dbReference type="Gene3D" id="1.10.287.210">
    <property type="match status" value="1"/>
</dbReference>
<accession>A0A1A8CZS0</accession>
<evidence type="ECO:0000256" key="1">
    <source>
        <dbReference type="SAM" id="Phobius"/>
    </source>
</evidence>
<protein>
    <submittedName>
        <fullName evidence="2">Dishevelled associated activator of morphogenesis 2</fullName>
    </submittedName>
</protein>
<reference evidence="2" key="2">
    <citation type="submission" date="2016-06" db="EMBL/GenBank/DDBJ databases">
        <title>The genome of a short-lived fish provides insights into sex chromosome evolution and the genetic control of aging.</title>
        <authorList>
            <person name="Reichwald K."/>
            <person name="Felder M."/>
            <person name="Petzold A."/>
            <person name="Koch P."/>
            <person name="Groth M."/>
            <person name="Platzer M."/>
        </authorList>
    </citation>
    <scope>NUCLEOTIDE SEQUENCE</scope>
    <source>
        <tissue evidence="2">Brain</tissue>
    </source>
</reference>
<evidence type="ECO:0000313" key="2">
    <source>
        <dbReference type="EMBL" id="SBP85254.1"/>
    </source>
</evidence>
<gene>
    <name evidence="2" type="primary">DAAM2</name>
</gene>
<dbReference type="AlphaFoldDB" id="A0A1A8CZS0"/>